<organism evidence="1 2">
    <name type="scientific">Desulfotruncus arcticus DSM 17038</name>
    <dbReference type="NCBI Taxonomy" id="1121424"/>
    <lineage>
        <taxon>Bacteria</taxon>
        <taxon>Bacillati</taxon>
        <taxon>Bacillota</taxon>
        <taxon>Clostridia</taxon>
        <taxon>Eubacteriales</taxon>
        <taxon>Desulfallaceae</taxon>
        <taxon>Desulfotruncus</taxon>
    </lineage>
</organism>
<dbReference type="AlphaFoldDB" id="A0A1I2T4T9"/>
<accession>A0A1I2T4T9</accession>
<gene>
    <name evidence="1" type="ORF">SAMN05660649_02090</name>
</gene>
<name>A0A1I2T4T9_9FIRM</name>
<reference evidence="2" key="1">
    <citation type="submission" date="2016-10" db="EMBL/GenBank/DDBJ databases">
        <authorList>
            <person name="Varghese N."/>
            <person name="Submissions S."/>
        </authorList>
    </citation>
    <scope>NUCLEOTIDE SEQUENCE [LARGE SCALE GENOMIC DNA]</scope>
    <source>
        <strain evidence="2">DSM 17038</strain>
    </source>
</reference>
<protein>
    <submittedName>
        <fullName evidence="1">Uncharacterized protein</fullName>
    </submittedName>
</protein>
<sequence length="78" mass="8880">MSIERVKMKYEEELLQLPNVTGIGIGEKAGKKVIKILVTHKLPESALRPRDIIPKMLDGYKTDVYEIGVVRMQTLNNQ</sequence>
<keyword evidence="2" id="KW-1185">Reference proteome</keyword>
<dbReference type="RefSeq" id="WP_092471313.1">
    <property type="nucleotide sequence ID" value="NZ_FOOX01000006.1"/>
</dbReference>
<dbReference type="Proteomes" id="UP000199337">
    <property type="component" value="Unassembled WGS sequence"/>
</dbReference>
<evidence type="ECO:0000313" key="2">
    <source>
        <dbReference type="Proteomes" id="UP000199337"/>
    </source>
</evidence>
<proteinExistence type="predicted"/>
<dbReference type="STRING" id="341036.SAMN05660649_02090"/>
<dbReference type="OrthoDB" id="104542at2"/>
<dbReference type="EMBL" id="FOOX01000006">
    <property type="protein sequence ID" value="SFG58197.1"/>
    <property type="molecule type" value="Genomic_DNA"/>
</dbReference>
<evidence type="ECO:0000313" key="1">
    <source>
        <dbReference type="EMBL" id="SFG58197.1"/>
    </source>
</evidence>